<name>A0AA88DKZ0_FICCA</name>
<protein>
    <submittedName>
        <fullName evidence="1">Uncharacterized protein</fullName>
    </submittedName>
</protein>
<dbReference type="AlphaFoldDB" id="A0AA88DKZ0"/>
<proteinExistence type="predicted"/>
<comment type="caution">
    <text evidence="1">The sequence shown here is derived from an EMBL/GenBank/DDBJ whole genome shotgun (WGS) entry which is preliminary data.</text>
</comment>
<organism evidence="1 2">
    <name type="scientific">Ficus carica</name>
    <name type="common">Common fig</name>
    <dbReference type="NCBI Taxonomy" id="3494"/>
    <lineage>
        <taxon>Eukaryota</taxon>
        <taxon>Viridiplantae</taxon>
        <taxon>Streptophyta</taxon>
        <taxon>Embryophyta</taxon>
        <taxon>Tracheophyta</taxon>
        <taxon>Spermatophyta</taxon>
        <taxon>Magnoliopsida</taxon>
        <taxon>eudicotyledons</taxon>
        <taxon>Gunneridae</taxon>
        <taxon>Pentapetalae</taxon>
        <taxon>rosids</taxon>
        <taxon>fabids</taxon>
        <taxon>Rosales</taxon>
        <taxon>Moraceae</taxon>
        <taxon>Ficeae</taxon>
        <taxon>Ficus</taxon>
    </lineage>
</organism>
<gene>
    <name evidence="1" type="ORF">TIFTF001_026322</name>
</gene>
<reference evidence="1" key="1">
    <citation type="submission" date="2023-07" db="EMBL/GenBank/DDBJ databases">
        <title>draft genome sequence of fig (Ficus carica).</title>
        <authorList>
            <person name="Takahashi T."/>
            <person name="Nishimura K."/>
        </authorList>
    </citation>
    <scope>NUCLEOTIDE SEQUENCE</scope>
</reference>
<sequence>MGVEVGILDRGRGWVSMPKSGFGMRFEVEFQDKTQGWVLVSGVGVGFLDGGRVHVSGPGWVRVSRSSRVLILGPWSSLDFGTKVGVGFPNMGRVGFPDMDRGRDSRCGLG</sequence>
<keyword evidence="2" id="KW-1185">Reference proteome</keyword>
<evidence type="ECO:0000313" key="1">
    <source>
        <dbReference type="EMBL" id="GMN57208.1"/>
    </source>
</evidence>
<accession>A0AA88DKZ0</accession>
<dbReference type="EMBL" id="BTGU01000069">
    <property type="protein sequence ID" value="GMN57208.1"/>
    <property type="molecule type" value="Genomic_DNA"/>
</dbReference>
<evidence type="ECO:0000313" key="2">
    <source>
        <dbReference type="Proteomes" id="UP001187192"/>
    </source>
</evidence>
<dbReference type="Proteomes" id="UP001187192">
    <property type="component" value="Unassembled WGS sequence"/>
</dbReference>